<keyword evidence="2" id="KW-1185">Reference proteome</keyword>
<organism evidence="1 2">
    <name type="scientific">Armillaria luteobubalina</name>
    <dbReference type="NCBI Taxonomy" id="153913"/>
    <lineage>
        <taxon>Eukaryota</taxon>
        <taxon>Fungi</taxon>
        <taxon>Dikarya</taxon>
        <taxon>Basidiomycota</taxon>
        <taxon>Agaricomycotina</taxon>
        <taxon>Agaricomycetes</taxon>
        <taxon>Agaricomycetidae</taxon>
        <taxon>Agaricales</taxon>
        <taxon>Marasmiineae</taxon>
        <taxon>Physalacriaceae</taxon>
        <taxon>Armillaria</taxon>
    </lineage>
</organism>
<dbReference type="InterPro" id="IPR011009">
    <property type="entry name" value="Kinase-like_dom_sf"/>
</dbReference>
<comment type="caution">
    <text evidence="1">The sequence shown here is derived from an EMBL/GenBank/DDBJ whole genome shotgun (WGS) entry which is preliminary data.</text>
</comment>
<evidence type="ECO:0008006" key="3">
    <source>
        <dbReference type="Google" id="ProtNLM"/>
    </source>
</evidence>
<protein>
    <recommendedName>
        <fullName evidence="3">Protein kinase domain-containing protein</fullName>
    </recommendedName>
</protein>
<evidence type="ECO:0000313" key="2">
    <source>
        <dbReference type="Proteomes" id="UP001175228"/>
    </source>
</evidence>
<accession>A0AA39V1Q1</accession>
<proteinExistence type="predicted"/>
<sequence>MEEPTGISYTQSMPWPHPSWRNAEIFWIWHYQFLQDNGYQLCPKFHPNWKPKWKTDDDNPPIMDAAHIKDKKLVTLKKVSRTNFSYKVDLALFLTSPQLSDNPKNHCVPIYEVLQSPCEPDVQIMAMPHLHEIYSPDFDTVGKFLDEFHQIFDGMEFMHQNFVAHRLVSLSFQDITILNMMLDPSRLYPKVHFFVSHITCTQCWPQYYLIDFGSSHQYDPEKLPFNVSVIAGDRSAAEFVEHDHPPLHFLLPLVDDMTQDDPSLWPTISEVVTCFTKLCNSLMKSQKRLQT</sequence>
<reference evidence="1" key="1">
    <citation type="submission" date="2023-06" db="EMBL/GenBank/DDBJ databases">
        <authorList>
            <consortium name="Lawrence Berkeley National Laboratory"/>
            <person name="Ahrendt S."/>
            <person name="Sahu N."/>
            <person name="Indic B."/>
            <person name="Wong-Bajracharya J."/>
            <person name="Merenyi Z."/>
            <person name="Ke H.-M."/>
            <person name="Monk M."/>
            <person name="Kocsube S."/>
            <person name="Drula E."/>
            <person name="Lipzen A."/>
            <person name="Balint B."/>
            <person name="Henrissat B."/>
            <person name="Andreopoulos B."/>
            <person name="Martin F.M."/>
            <person name="Harder C.B."/>
            <person name="Rigling D."/>
            <person name="Ford K.L."/>
            <person name="Foster G.D."/>
            <person name="Pangilinan J."/>
            <person name="Papanicolaou A."/>
            <person name="Barry K."/>
            <person name="LaButti K."/>
            <person name="Viragh M."/>
            <person name="Koriabine M."/>
            <person name="Yan M."/>
            <person name="Riley R."/>
            <person name="Champramary S."/>
            <person name="Plett K.L."/>
            <person name="Tsai I.J."/>
            <person name="Slot J."/>
            <person name="Sipos G."/>
            <person name="Plett J."/>
            <person name="Nagy L.G."/>
            <person name="Grigoriev I.V."/>
        </authorList>
    </citation>
    <scope>NUCLEOTIDE SEQUENCE</scope>
    <source>
        <strain evidence="1">HWK02</strain>
    </source>
</reference>
<evidence type="ECO:0000313" key="1">
    <source>
        <dbReference type="EMBL" id="KAK0502005.1"/>
    </source>
</evidence>
<dbReference type="AlphaFoldDB" id="A0AA39V1Q1"/>
<dbReference type="SUPFAM" id="SSF56112">
    <property type="entry name" value="Protein kinase-like (PK-like)"/>
    <property type="match status" value="1"/>
</dbReference>
<dbReference type="Proteomes" id="UP001175228">
    <property type="component" value="Unassembled WGS sequence"/>
</dbReference>
<dbReference type="EMBL" id="JAUEPU010000005">
    <property type="protein sequence ID" value="KAK0502005.1"/>
    <property type="molecule type" value="Genomic_DNA"/>
</dbReference>
<dbReference type="Gene3D" id="1.10.510.10">
    <property type="entry name" value="Transferase(Phosphotransferase) domain 1"/>
    <property type="match status" value="1"/>
</dbReference>
<gene>
    <name evidence="1" type="ORF">EDD18DRAFT_1306655</name>
</gene>
<name>A0AA39V1Q1_9AGAR</name>